<keyword evidence="2" id="KW-1133">Transmembrane helix</keyword>
<dbReference type="AlphaFoldDB" id="A0A9D1FX38"/>
<feature type="transmembrane region" description="Helical" evidence="2">
    <location>
        <begin position="83"/>
        <end position="103"/>
    </location>
</feature>
<evidence type="ECO:0000256" key="2">
    <source>
        <dbReference type="SAM" id="Phobius"/>
    </source>
</evidence>
<name>A0A9D1FX38_9BACT</name>
<reference evidence="3" key="1">
    <citation type="submission" date="2020-10" db="EMBL/GenBank/DDBJ databases">
        <authorList>
            <person name="Gilroy R."/>
        </authorList>
    </citation>
    <scope>NUCLEOTIDE SEQUENCE</scope>
    <source>
        <strain evidence="3">CHK152-2994</strain>
    </source>
</reference>
<evidence type="ECO:0000256" key="1">
    <source>
        <dbReference type="SAM" id="MobiDB-lite"/>
    </source>
</evidence>
<comment type="caution">
    <text evidence="3">The sequence shown here is derived from an EMBL/GenBank/DDBJ whole genome shotgun (WGS) entry which is preliminary data.</text>
</comment>
<proteinExistence type="predicted"/>
<feature type="region of interest" description="Disordered" evidence="1">
    <location>
        <begin position="525"/>
        <end position="548"/>
    </location>
</feature>
<dbReference type="EMBL" id="DVJO01000175">
    <property type="protein sequence ID" value="HIS83548.1"/>
    <property type="molecule type" value="Genomic_DNA"/>
</dbReference>
<evidence type="ECO:0000313" key="3">
    <source>
        <dbReference type="EMBL" id="HIS83548.1"/>
    </source>
</evidence>
<keyword evidence="2" id="KW-0472">Membrane</keyword>
<sequence>MNIQNIPHQKFNIENKKEKENIRFTGAYDAISLGLRFLDTNQAWGANAVDLGSMVIPRTTVDFVNRGPAAGTETARREASGTINHSLIGVYGSVAALAFAMGLNKKFGIRADRIFADNEMYDIVGQAFHNNVQQNKEKSLDFTIKNTLRDIYSNLTTNVGGKEKALTPYQIDEIVERANNALTNSDIDGDKITKNTKQFLVNYITEATGSESDFKLKAFGKETTTNLSNFVENTYNILKTMTKKKVVEEFHRAKNFADNNFIKDIKILNNRRTILGMAIGSAVGMSIQPLNIYLTKKKTGSDGFVGVEGREKDNSFNFKLWKAGAAALFGGGIIADLARKEGGLLKNIQFKGMIPTINQFKLIYGLTIMSRFMVARDKDELRESVVKDVLGFLNWLVLGNFVAKGVALSMDKNKMLLKNPDETSFFKKKLKTRDEVLIEGLKRAKISSVSKDGKALKFSEMLKLIPAGEAGKALRRNLRALNIAQAAGYAYSGLVLGVGIPKLNIYMTNKSEEKRKARLAEKKALDIQTEQLQPKNIERPTMSSFGAR</sequence>
<gene>
    <name evidence="3" type="ORF">IAD41_08105</name>
</gene>
<organism evidence="3 4">
    <name type="scientific">Candidatus Scatenecus faecavium</name>
    <dbReference type="NCBI Taxonomy" id="2840915"/>
    <lineage>
        <taxon>Bacteria</taxon>
        <taxon>Candidatus Scatenecus</taxon>
    </lineage>
</organism>
<dbReference type="Proteomes" id="UP000824139">
    <property type="component" value="Unassembled WGS sequence"/>
</dbReference>
<evidence type="ECO:0000313" key="4">
    <source>
        <dbReference type="Proteomes" id="UP000824139"/>
    </source>
</evidence>
<protein>
    <submittedName>
        <fullName evidence="3">Uncharacterized protein</fullName>
    </submittedName>
</protein>
<accession>A0A9D1FX38</accession>
<keyword evidence="2" id="KW-0812">Transmembrane</keyword>
<reference evidence="3" key="2">
    <citation type="journal article" date="2021" name="PeerJ">
        <title>Extensive microbial diversity within the chicken gut microbiome revealed by metagenomics and culture.</title>
        <authorList>
            <person name="Gilroy R."/>
            <person name="Ravi A."/>
            <person name="Getino M."/>
            <person name="Pursley I."/>
            <person name="Horton D.L."/>
            <person name="Alikhan N.F."/>
            <person name="Baker D."/>
            <person name="Gharbi K."/>
            <person name="Hall N."/>
            <person name="Watson M."/>
            <person name="Adriaenssens E.M."/>
            <person name="Foster-Nyarko E."/>
            <person name="Jarju S."/>
            <person name="Secka A."/>
            <person name="Antonio M."/>
            <person name="Oren A."/>
            <person name="Chaudhuri R.R."/>
            <person name="La Ragione R."/>
            <person name="Hildebrand F."/>
            <person name="Pallen M.J."/>
        </authorList>
    </citation>
    <scope>NUCLEOTIDE SEQUENCE</scope>
    <source>
        <strain evidence="3">CHK152-2994</strain>
    </source>
</reference>